<gene>
    <name evidence="3" type="ORF">CH54_3143</name>
</gene>
<evidence type="ECO:0000256" key="1">
    <source>
        <dbReference type="SAM" id="Phobius"/>
    </source>
</evidence>
<sequence>MRKMNFTFLYENKGSITIEFSIVFILFLLMLLFSAEIARLLYISANLDLAVSEAAKSAKNKERHDDISYTSMLRQKLVSHQGVLGSFITEDNALNANVIFSENISDMINHNTSDNNKLPLAKYSVSYLYRPVFFPILSSWPTILLSREVILVQEK</sequence>
<organism evidence="3 4">
    <name type="scientific">Yersinia rochesterensis</name>
    <dbReference type="NCBI Taxonomy" id="1604335"/>
    <lineage>
        <taxon>Bacteria</taxon>
        <taxon>Pseudomonadati</taxon>
        <taxon>Pseudomonadota</taxon>
        <taxon>Gammaproteobacteria</taxon>
        <taxon>Enterobacterales</taxon>
        <taxon>Yersiniaceae</taxon>
        <taxon>Yersinia</taxon>
    </lineage>
</organism>
<dbReference type="GeneID" id="82552475"/>
<evidence type="ECO:0000313" key="4">
    <source>
        <dbReference type="Proteomes" id="UP000031883"/>
    </source>
</evidence>
<dbReference type="RefSeq" id="WP_038639016.1">
    <property type="nucleotide sequence ID" value="NZ_CABHXT010000028.1"/>
</dbReference>
<reference evidence="3 4" key="1">
    <citation type="journal article" date="2015" name="Genome Announc.">
        <title>Thirty-Two Complete Genome Assemblies of Nine Yersinia Species, Including Y. pestis, Y. pseudotuberculosis, and Y. enterocolitica.</title>
        <authorList>
            <person name="Johnson S.L."/>
            <person name="Daligault H.E."/>
            <person name="Davenport K.W."/>
            <person name="Jaissle J."/>
            <person name="Frey K.G."/>
            <person name="Ladner J.T."/>
            <person name="Broomall S.M."/>
            <person name="Bishop-Lilly K.A."/>
            <person name="Bruce D.C."/>
            <person name="Coyne S.R."/>
            <person name="Gibbons H.S."/>
            <person name="Lo C.C."/>
            <person name="Munk A.C."/>
            <person name="Rosenzweig C.N."/>
            <person name="Koroleva G.I."/>
            <person name="Palacios G.F."/>
            <person name="Redden C.L."/>
            <person name="Xu Y."/>
            <person name="Minogue T.D."/>
            <person name="Chain P.S."/>
        </authorList>
    </citation>
    <scope>NUCLEOTIDE SEQUENCE [LARGE SCALE GENOMIC DNA]</scope>
    <source>
        <strain evidence="3 4">Y231</strain>
    </source>
</reference>
<proteinExistence type="predicted"/>
<protein>
    <submittedName>
        <fullName evidence="3">TadE-like family protein</fullName>
    </submittedName>
</protein>
<dbReference type="EMBL" id="CP009997">
    <property type="protein sequence ID" value="AJJ35584.1"/>
    <property type="molecule type" value="Genomic_DNA"/>
</dbReference>
<feature type="domain" description="TadE-like" evidence="2">
    <location>
        <begin position="14"/>
        <end position="55"/>
    </location>
</feature>
<dbReference type="Proteomes" id="UP000031883">
    <property type="component" value="Chromosome"/>
</dbReference>
<evidence type="ECO:0000313" key="3">
    <source>
        <dbReference type="EMBL" id="AJJ35584.1"/>
    </source>
</evidence>
<keyword evidence="1" id="KW-0812">Transmembrane</keyword>
<accession>A0ABM5SM86</accession>
<keyword evidence="1" id="KW-0472">Membrane</keyword>
<evidence type="ECO:0000259" key="2">
    <source>
        <dbReference type="Pfam" id="PF07811"/>
    </source>
</evidence>
<dbReference type="InterPro" id="IPR012495">
    <property type="entry name" value="TadE-like_dom"/>
</dbReference>
<feature type="transmembrane region" description="Helical" evidence="1">
    <location>
        <begin position="20"/>
        <end position="42"/>
    </location>
</feature>
<dbReference type="Pfam" id="PF07811">
    <property type="entry name" value="TadE"/>
    <property type="match status" value="1"/>
</dbReference>
<keyword evidence="1" id="KW-1133">Transmembrane helix</keyword>
<name>A0ABM5SM86_9GAMM</name>
<keyword evidence="4" id="KW-1185">Reference proteome</keyword>